<dbReference type="SMR" id="A0A7M7G672"/>
<protein>
    <recommendedName>
        <fullName evidence="8">Small subunit processome component 20 homolog</fullName>
    </recommendedName>
</protein>
<sequence>MKTKPTRHKETNTFKFKPFSERVNDIDVDVFHKVAHRNEVVTAEETETFFYQCIQKWNFLNLSQSYSNFRKEVADIITLPQLLNCKQHVVDTLLKYLKLKDPLCLQTIFDLVIALAKDLEIDFYEYFPEFLTIIIDLLQIRDAEQLENTFHTLAYLFKFQWRYMIKNIDTIFNLLVPLLADTRPPYVNNFAAESFAFVVRKVKDKEAFLRLVLGALEQKPDGVVGCGKLLFHVLAGVPGQFHSCAETMLNIYLSALQDSSIKQQQLLFEVLSTVFKCISSEIHPQKCDVLWTVIFESLDKFSSSSLISLLRLVQILINHKGGVMLKDSVLLSKKFAELIDKYEANEELLEEAANATVATLLASNVKLLQETSSFLILKLLSIDNLNLLLKITEKLIVYSSFETLVLPQLFKKSSFSTLDGKLLGLLAKIVYAKSPPSLSGIGFENWSKFGLNVRNNAHNVTFLSQLLDSLQQSEGEVKEDALKALIILPHFTLSLQEQLRENLNECLSSLYKRVLEKKEHQSKINFAFLLAIECVARLTKPDDFYTVINSQSDANLLSAVVLHDNDVSILNALDICFSYLKNSSYAEEYINQKIFDILHNLLVSKLGSPNSQIRLTISHLFSLFTSVPALTHESEDLKVCNAIELPFLAESEQVTVHKYRSRLVHIQPLDFHGASVSHINSNYYDLPLHYLFGNLYVNFSLLWEPVTQVISSYATTDCSQFWSVFLAKLKGEENIKMVDAPNFECEILESLSGKILSMKDKIDYDNYKLLLWKCMGQIVSYCEVKNRDYVGLFIDFVEGNFFKSNSEDAKSCSVKKREQPKETQAPEVAVEKADQKDSEEPEDKNEEEGDDEAKEEDEDSKPQLGRIERVKLLLAMLQVFGKFTNVRSLYREPEILRIYLDLLSSKNSEIQKAALHCLYTYRHKYLTPYKEQLDNIVDEKNLKNELARFQISVGEGIEAVVQEEHREGLIPVLMRILHSKMSQRVGMRTGGKTGGLVRRKTILRFLAGVKEEEMMVFVRMAFKPFQNYLPILKLDEASYAAGGVDLQQMVQDIFKNINLENVVPPKRLSSAVNLLAVIIEQFGGKMTEKLLPHLLAILICILAQVAGILLKSSEVHSGYLTSLRNVRNNCINVLARFFAHFENYDWTSSEINALFQVAVFPWLNKLPVEGIHSPTPLLKMFAAWSHNPRYYPLFVKLDEDRKMTPLDSVIRLLLGLKTHKSVLQMILDMVEKMLTLQDFEKENPDQLMEVDEFKPKSLMPTVTNKLQVEKNDSINYGSAILLPHVTDILVYIERKLKRQARQGASRTELVILSRISEFVSDSKTCDTLLTLVLPILQRKSGDSEEVVMQLLTTVTNLLKHVDEPKKHLRSIQHLLAQITAAPARKMLMQVLIGVARDDEQMKKNQNLLAELNAYDQRWIDQPDFQRRLDAFSEIDRLIKEEEATLEFGVAVILNCFFFLKTENDLAMRDRSGQCLKSIGLYLAKKYSDNSTDRKYLIEDTILTMVRHGIRKQNDNVKFQSIAFLGHMAMECPEVHPVLRDLHALTNKQDPEVDFFENMQHLQLHRKARALLKFCSVAKTLTKAPNPRTLTQFVLPLASSYLCNEKFSNKNSIVDAAIETIGVVCRLLPWNQYEIVLRFYLDKLRTCVEFQRQVIRIVVAILDSFHFDLYKFKGLDEDILKKRGEESLMQVVAVDDDLKAEEEAEAPKETSTELTSKLAASKPDDLVDSEEVTDEHLDEALNDEAIADANEETEEPSESTSIQELTPAMEKMTVLSQYMAKRLVYSISKGLLPQLHKAIAVRTRHEGSHKVNKKRISTDQEEEELMRVPIALAMVKLLQKLPQGMLDSNLRGIFTKICTFLKSRLESVRRTTREILQKIMVTLGPDYLHHLLKEMNALLTRGYQVHVLTFTIHAVLVSLKPYFKPAHMRSNLSSILSVCKIDLFGPTAEEKEIAGIVKNVTEARSTKSYDIFHILGEFINEGSLINVVMPLKEVLSRTHSHKTVRKVGESLRQVGLGLADNKYIEIEKMLNFLYGVASESIPQLMPENKKKQEAVEEKKKAEAAKQKQDCFLIQPAPKTRMGIKAIAKTSKNTNAHVMIEFSLRLLHILLKRDKVNDLKSVMDPFVPILSDCLKSQHVKLTTLALQCLGWILKIDLPSVHSSISEMCSSMFNILHKYAVAGLSKGDNYDLVMAAFKTMSVLVRDVKHFVITSDQLKALLIYAEQDLHDSDRQATAFGLLKAIIHRKLVVPEMHQVMEKVAILSVNSELDNVRKQSRAVFYTYLVDYPLGKQLNKHISFYVTQLAYELQPGRLSVLEMIYSIITGFPLPILEKHSALIFLTVGARLVNDDDAICKKVCAKCIKEMITRVSHNQRLKLFDIVVTWMKDKKLIHRRLAVQLCGIFVMVEKDSFESRLDNLLPLLTRQFYATDNNANDENQPGRFVKIQKQEDDVHDEKITDPERLKDHHLFQVLQLLLKISANCTSFLKDKKYQEFIDTFAEHSQSLLAHPHLWVRLAASQLLGFILAALDVDKIVHLMNNPDEVNPDDGFVYSEPVDKLRSLILDSTAQLQPETEFEELYDQVIKNLVFIARLLKITSTEQENENKEAESSKSELSLLWLLKKLRKCINLEVSQAPRSTVVRTSVFKWMAGVIATVDIESLKPILFHFMSPLAREMATIEESNAPLRQLAKEVATMIKKKTSVEEYTRLLSQAQQRLDTRRAERKKVRSQQFVTDPELAAKRKIAKQQKKKVARKRKMDNMKGKKVMRKKVKREVDLEVT</sequence>
<dbReference type="Pfam" id="PF23099">
    <property type="entry name" value="UTP20_C"/>
    <property type="match status" value="1"/>
</dbReference>
<keyword evidence="1" id="KW-0175">Coiled coil</keyword>
<evidence type="ECO:0000256" key="2">
    <source>
        <dbReference type="SAM" id="MobiDB-lite"/>
    </source>
</evidence>
<dbReference type="FunCoup" id="A0A7M7G672">
    <property type="interactions" value="1648"/>
</dbReference>
<feature type="compositionally biased region" description="Acidic residues" evidence="2">
    <location>
        <begin position="839"/>
        <end position="859"/>
    </location>
</feature>
<feature type="region of interest" description="Disordered" evidence="2">
    <location>
        <begin position="2740"/>
        <end position="2777"/>
    </location>
</feature>
<dbReference type="Pfam" id="PF07539">
    <property type="entry name" value="UTP20_N"/>
    <property type="match status" value="1"/>
</dbReference>
<feature type="compositionally biased region" description="Basic and acidic residues" evidence="2">
    <location>
        <begin position="829"/>
        <end position="838"/>
    </location>
</feature>
<dbReference type="InterPro" id="IPR052575">
    <property type="entry name" value="SSU_processome_comp_20"/>
</dbReference>
<feature type="compositionally biased region" description="Basic residues" evidence="2">
    <location>
        <begin position="2740"/>
        <end position="2769"/>
    </location>
</feature>
<evidence type="ECO:0000259" key="3">
    <source>
        <dbReference type="Pfam" id="PF07539"/>
    </source>
</evidence>
<evidence type="ECO:0008006" key="8">
    <source>
        <dbReference type="Google" id="ProtNLM"/>
    </source>
</evidence>
<organism evidence="6 7">
    <name type="scientific">Nasonia vitripennis</name>
    <name type="common">Parasitic wasp</name>
    <dbReference type="NCBI Taxonomy" id="7425"/>
    <lineage>
        <taxon>Eukaryota</taxon>
        <taxon>Metazoa</taxon>
        <taxon>Ecdysozoa</taxon>
        <taxon>Arthropoda</taxon>
        <taxon>Hexapoda</taxon>
        <taxon>Insecta</taxon>
        <taxon>Pterygota</taxon>
        <taxon>Neoptera</taxon>
        <taxon>Endopterygota</taxon>
        <taxon>Hymenoptera</taxon>
        <taxon>Apocrita</taxon>
        <taxon>Proctotrupomorpha</taxon>
        <taxon>Chalcidoidea</taxon>
        <taxon>Pteromalidae</taxon>
        <taxon>Pteromalinae</taxon>
        <taxon>Nasonia</taxon>
    </lineage>
</organism>
<proteinExistence type="predicted"/>
<dbReference type="Proteomes" id="UP000002358">
    <property type="component" value="Chromosome 1"/>
</dbReference>
<keyword evidence="7" id="KW-1185">Reference proteome</keyword>
<dbReference type="OrthoDB" id="360653at2759"/>
<dbReference type="InterPro" id="IPR011989">
    <property type="entry name" value="ARM-like"/>
</dbReference>
<accession>A0A7M7G672</accession>
<feature type="domain" description="U3 small nucleolar RNA-associated protein 20 N-terminal" evidence="3">
    <location>
        <begin position="871"/>
        <end position="1513"/>
    </location>
</feature>
<dbReference type="GO" id="GO:0032040">
    <property type="term" value="C:small-subunit processome"/>
    <property type="evidence" value="ECO:0007669"/>
    <property type="project" value="TreeGrafter"/>
</dbReference>
<dbReference type="InterPro" id="IPR016024">
    <property type="entry name" value="ARM-type_fold"/>
</dbReference>
<dbReference type="PANTHER" id="PTHR17695">
    <property type="entry name" value="SMALL SUBUNIT PROCESSOME COMPONENT 20 HOMOLOG"/>
    <property type="match status" value="1"/>
</dbReference>
<dbReference type="GO" id="GO:0030686">
    <property type="term" value="C:90S preribosome"/>
    <property type="evidence" value="ECO:0007669"/>
    <property type="project" value="TreeGrafter"/>
</dbReference>
<dbReference type="InterPro" id="IPR046523">
    <property type="entry name" value="UTP20_dom"/>
</dbReference>
<dbReference type="InterPro" id="IPR057525">
    <property type="entry name" value="UTP20_C"/>
</dbReference>
<evidence type="ECO:0000313" key="6">
    <source>
        <dbReference type="EnsemblMetazoa" id="XP_001605633"/>
    </source>
</evidence>
<dbReference type="InterPro" id="IPR011430">
    <property type="entry name" value="UTP20_N"/>
</dbReference>
<feature type="region of interest" description="Disordered" evidence="2">
    <location>
        <begin position="1698"/>
        <end position="1733"/>
    </location>
</feature>
<gene>
    <name evidence="6" type="primary">100122027</name>
</gene>
<dbReference type="KEGG" id="nvi:100122027"/>
<dbReference type="SUPFAM" id="SSF48371">
    <property type="entry name" value="ARM repeat"/>
    <property type="match status" value="2"/>
</dbReference>
<evidence type="ECO:0000259" key="4">
    <source>
        <dbReference type="Pfam" id="PF20416"/>
    </source>
</evidence>
<reference evidence="6" key="1">
    <citation type="submission" date="2021-01" db="UniProtKB">
        <authorList>
            <consortium name="EnsemblMetazoa"/>
        </authorList>
    </citation>
    <scope>IDENTIFICATION</scope>
</reference>
<name>A0A7M7G672_NASVI</name>
<evidence type="ECO:0000313" key="7">
    <source>
        <dbReference type="Proteomes" id="UP000002358"/>
    </source>
</evidence>
<dbReference type="InParanoid" id="A0A7M7G672"/>
<feature type="domain" description="U3 small nucleolar RNA-associated protein 20 C-terminal" evidence="5">
    <location>
        <begin position="2391"/>
        <end position="2756"/>
    </location>
</feature>
<feature type="coiled-coil region" evidence="1">
    <location>
        <begin position="2700"/>
        <end position="2727"/>
    </location>
</feature>
<dbReference type="PANTHER" id="PTHR17695:SF11">
    <property type="entry name" value="SMALL SUBUNIT PROCESSOME COMPONENT 20 HOMOLOG"/>
    <property type="match status" value="1"/>
</dbReference>
<evidence type="ECO:0000256" key="1">
    <source>
        <dbReference type="SAM" id="Coils"/>
    </source>
</evidence>
<feature type="domain" description="U3 small nucleolar RNA-associated protein 20" evidence="4">
    <location>
        <begin position="1817"/>
        <end position="2035"/>
    </location>
</feature>
<dbReference type="Gene3D" id="1.25.10.10">
    <property type="entry name" value="Leucine-rich Repeat Variant"/>
    <property type="match status" value="2"/>
</dbReference>
<feature type="region of interest" description="Disordered" evidence="2">
    <location>
        <begin position="812"/>
        <end position="862"/>
    </location>
</feature>
<feature type="compositionally biased region" description="Basic and acidic residues" evidence="2">
    <location>
        <begin position="812"/>
        <end position="821"/>
    </location>
</feature>
<dbReference type="OMA" id="EGLMAMF"/>
<dbReference type="EnsemblMetazoa" id="XM_001605583">
    <property type="protein sequence ID" value="XP_001605633"/>
    <property type="gene ID" value="LOC100122027"/>
</dbReference>
<dbReference type="Pfam" id="PF20416">
    <property type="entry name" value="UTP20"/>
    <property type="match status" value="1"/>
</dbReference>
<evidence type="ECO:0000259" key="5">
    <source>
        <dbReference type="Pfam" id="PF23099"/>
    </source>
</evidence>